<dbReference type="PANTHER" id="PTHR43877">
    <property type="entry name" value="AMINOALKYLPHOSPHONATE N-ACETYLTRANSFERASE-RELATED-RELATED"/>
    <property type="match status" value="1"/>
</dbReference>
<reference evidence="5" key="1">
    <citation type="submission" date="2016-11" db="EMBL/GenBank/DDBJ databases">
        <authorList>
            <person name="Varghese N."/>
            <person name="Submissions S."/>
        </authorList>
    </citation>
    <scope>NUCLEOTIDE SEQUENCE [LARGE SCALE GENOMIC DNA]</scope>
    <source>
        <strain evidence="5">CGMCC 1.7063</strain>
    </source>
</reference>
<dbReference type="RefSeq" id="WP_073277132.1">
    <property type="nucleotide sequence ID" value="NZ_FQVA01000006.1"/>
</dbReference>
<evidence type="ECO:0000256" key="2">
    <source>
        <dbReference type="ARBA" id="ARBA00023315"/>
    </source>
</evidence>
<keyword evidence="1 4" id="KW-0808">Transferase</keyword>
<proteinExistence type="predicted"/>
<evidence type="ECO:0000313" key="4">
    <source>
        <dbReference type="EMBL" id="SHG07500.1"/>
    </source>
</evidence>
<dbReference type="InterPro" id="IPR016181">
    <property type="entry name" value="Acyl_CoA_acyltransferase"/>
</dbReference>
<evidence type="ECO:0000259" key="3">
    <source>
        <dbReference type="PROSITE" id="PS51186"/>
    </source>
</evidence>
<evidence type="ECO:0000256" key="1">
    <source>
        <dbReference type="ARBA" id="ARBA00022679"/>
    </source>
</evidence>
<dbReference type="InterPro" id="IPR050832">
    <property type="entry name" value="Bact_Acetyltransf"/>
</dbReference>
<dbReference type="EMBL" id="FQVA01000006">
    <property type="protein sequence ID" value="SHG07500.1"/>
    <property type="molecule type" value="Genomic_DNA"/>
</dbReference>
<dbReference type="PANTHER" id="PTHR43877:SF1">
    <property type="entry name" value="ACETYLTRANSFERASE"/>
    <property type="match status" value="1"/>
</dbReference>
<gene>
    <name evidence="4" type="ORF">SAMN04487965_3263</name>
</gene>
<organism evidence="4 5">
    <name type="scientific">Microbulbifer donghaiensis</name>
    <dbReference type="NCBI Taxonomy" id="494016"/>
    <lineage>
        <taxon>Bacteria</taxon>
        <taxon>Pseudomonadati</taxon>
        <taxon>Pseudomonadota</taxon>
        <taxon>Gammaproteobacteria</taxon>
        <taxon>Cellvibrionales</taxon>
        <taxon>Microbulbiferaceae</taxon>
        <taxon>Microbulbifer</taxon>
    </lineage>
</organism>
<keyword evidence="5" id="KW-1185">Reference proteome</keyword>
<feature type="domain" description="N-acetyltransferase" evidence="3">
    <location>
        <begin position="3"/>
        <end position="150"/>
    </location>
</feature>
<dbReference type="Gene3D" id="3.40.630.30">
    <property type="match status" value="1"/>
</dbReference>
<dbReference type="STRING" id="494016.SAMN04487965_3263"/>
<dbReference type="InterPro" id="IPR000182">
    <property type="entry name" value="GNAT_dom"/>
</dbReference>
<dbReference type="Proteomes" id="UP000184170">
    <property type="component" value="Unassembled WGS sequence"/>
</dbReference>
<name>A0A1M5GUX3_9GAMM</name>
<protein>
    <submittedName>
        <fullName evidence="4">Putative acetyltransferase</fullName>
    </submittedName>
</protein>
<keyword evidence="2" id="KW-0012">Acyltransferase</keyword>
<accession>A0A1M5GUX3</accession>
<dbReference type="CDD" id="cd04301">
    <property type="entry name" value="NAT_SF"/>
    <property type="match status" value="1"/>
</dbReference>
<dbReference type="AlphaFoldDB" id="A0A1M5GUX3"/>
<dbReference type="OrthoDB" id="9797178at2"/>
<dbReference type="PROSITE" id="PS51186">
    <property type="entry name" value="GNAT"/>
    <property type="match status" value="1"/>
</dbReference>
<dbReference type="GO" id="GO:0016747">
    <property type="term" value="F:acyltransferase activity, transferring groups other than amino-acyl groups"/>
    <property type="evidence" value="ECO:0007669"/>
    <property type="project" value="InterPro"/>
</dbReference>
<evidence type="ECO:0000313" key="5">
    <source>
        <dbReference type="Proteomes" id="UP000184170"/>
    </source>
</evidence>
<dbReference type="Pfam" id="PF13508">
    <property type="entry name" value="Acetyltransf_7"/>
    <property type="match status" value="1"/>
</dbReference>
<dbReference type="SUPFAM" id="SSF55729">
    <property type="entry name" value="Acyl-CoA N-acyltransferases (Nat)"/>
    <property type="match status" value="1"/>
</dbReference>
<sequence>MDITVRTETKADIDAIDALISAAFQTAEHSSGTEQQIVRALRNSGQLTVSLVAETGGGIVGHVAASPVTVSDGTSGWYGIGPVAVLPAWQGRGIGSQLMKRCLEALRTLDAGGCVLLGSPDYYRRFGFHPQPGLTLPGVPAEYFMALPFQTPIPQGAVSYDSAFSVSP</sequence>